<dbReference type="PANTHER" id="PTHR41983">
    <property type="entry name" value="SHORT-CHAIN FATTY ACID TRANSPORTER-RELATED"/>
    <property type="match status" value="1"/>
</dbReference>
<sequence>MIQKLGKKFTDIFQRFMPDAFVFALLLTLITAALSMTWVDASPLMVIRSWYDGFWLLLEFGMQMVLLVVTGYSIALSPQVNRGIDSLAKRIRSPRHVYYLVVFLGSLFTLVSWGWMVITAVLGRELALRIKGIHYPYLIACIYFSNLIWVCGLSSSIPLLLNTPGNFIIEAGILETTLPTANTLGSGLNLAMLALIVVAGPLMMHYLAPKTEEVPTLEKLLGPESDKVSTTIHEEARLLKLPFRAFSDLLNNSRLLQYVIAISGLVYLVHHFMTRGLDLNLNIMIFIFLILGLFLHGTPMRYVIAMKRASGNISGIVFQFPFYAGIMGIMIYTGLGEELAMWMASVASVDTVPFFAFLSGALVNFAIPSAGGEFAVIGPSIIKAVQEIGVALPPEELNALISRAVMSVAYGESLTNFLQPFFLLVIIPVLGAGTKIQARDIMGYLVIPFLVFLIMQLAVVMYWPI</sequence>
<evidence type="ECO:0000313" key="2">
    <source>
        <dbReference type="EMBL" id="GGD43515.1"/>
    </source>
</evidence>
<dbReference type="EMBL" id="BMFH01000001">
    <property type="protein sequence ID" value="GGD43515.1"/>
    <property type="molecule type" value="Genomic_DNA"/>
</dbReference>
<protein>
    <submittedName>
        <fullName evidence="2">Short-chain fatty acids transporter</fullName>
    </submittedName>
</protein>
<feature type="transmembrane region" description="Helical" evidence="1">
    <location>
        <begin position="54"/>
        <end position="76"/>
    </location>
</feature>
<feature type="transmembrane region" description="Helical" evidence="1">
    <location>
        <begin position="417"/>
        <end position="434"/>
    </location>
</feature>
<feature type="transmembrane region" description="Helical" evidence="1">
    <location>
        <begin position="20"/>
        <end position="39"/>
    </location>
</feature>
<dbReference type="PANTHER" id="PTHR41983:SF2">
    <property type="entry name" value="SHORT-CHAIN FATTY ACID TRANSPORTER-RELATED"/>
    <property type="match status" value="1"/>
</dbReference>
<feature type="transmembrane region" description="Helical" evidence="1">
    <location>
        <begin position="255"/>
        <end position="272"/>
    </location>
</feature>
<keyword evidence="1" id="KW-0472">Membrane</keyword>
<feature type="transmembrane region" description="Helical" evidence="1">
    <location>
        <begin position="97"/>
        <end position="123"/>
    </location>
</feature>
<name>A0ABQ1QTX6_9FLAO</name>
<feature type="transmembrane region" description="Helical" evidence="1">
    <location>
        <begin position="316"/>
        <end position="335"/>
    </location>
</feature>
<keyword evidence="3" id="KW-1185">Reference proteome</keyword>
<evidence type="ECO:0000313" key="3">
    <source>
        <dbReference type="Proteomes" id="UP000625780"/>
    </source>
</evidence>
<keyword evidence="1" id="KW-1133">Transmembrane helix</keyword>
<dbReference type="InterPro" id="IPR006160">
    <property type="entry name" value="SCFA_transpt_AtoE"/>
</dbReference>
<proteinExistence type="predicted"/>
<gene>
    <name evidence="2" type="primary">atoE</name>
    <name evidence="2" type="ORF">GCM10011361_08110</name>
</gene>
<feature type="transmembrane region" description="Helical" evidence="1">
    <location>
        <begin position="342"/>
        <end position="367"/>
    </location>
</feature>
<organism evidence="2 3">
    <name type="scientific">Muriicola marianensis</name>
    <dbReference type="NCBI Taxonomy" id="1324801"/>
    <lineage>
        <taxon>Bacteria</taxon>
        <taxon>Pseudomonadati</taxon>
        <taxon>Bacteroidota</taxon>
        <taxon>Flavobacteriia</taxon>
        <taxon>Flavobacteriales</taxon>
        <taxon>Flavobacteriaceae</taxon>
        <taxon>Muriicola</taxon>
    </lineage>
</organism>
<dbReference type="RefSeq" id="WP_188369417.1">
    <property type="nucleotide sequence ID" value="NZ_BMFH01000001.1"/>
</dbReference>
<feature type="transmembrane region" description="Helical" evidence="1">
    <location>
        <begin position="188"/>
        <end position="208"/>
    </location>
</feature>
<evidence type="ECO:0000256" key="1">
    <source>
        <dbReference type="SAM" id="Phobius"/>
    </source>
</evidence>
<accession>A0ABQ1QTX6</accession>
<feature type="transmembrane region" description="Helical" evidence="1">
    <location>
        <begin position="279"/>
        <end position="296"/>
    </location>
</feature>
<keyword evidence="1" id="KW-0812">Transmembrane</keyword>
<reference evidence="3" key="1">
    <citation type="journal article" date="2019" name="Int. J. Syst. Evol. Microbiol.">
        <title>The Global Catalogue of Microorganisms (GCM) 10K type strain sequencing project: providing services to taxonomists for standard genome sequencing and annotation.</title>
        <authorList>
            <consortium name="The Broad Institute Genomics Platform"/>
            <consortium name="The Broad Institute Genome Sequencing Center for Infectious Disease"/>
            <person name="Wu L."/>
            <person name="Ma J."/>
        </authorList>
    </citation>
    <scope>NUCLEOTIDE SEQUENCE [LARGE SCALE GENOMIC DNA]</scope>
    <source>
        <strain evidence="3">CGMCC 1.12606</strain>
    </source>
</reference>
<feature type="transmembrane region" description="Helical" evidence="1">
    <location>
        <begin position="441"/>
        <end position="463"/>
    </location>
</feature>
<comment type="caution">
    <text evidence="2">The sequence shown here is derived from an EMBL/GenBank/DDBJ whole genome shotgun (WGS) entry which is preliminary data.</text>
</comment>
<feature type="transmembrane region" description="Helical" evidence="1">
    <location>
        <begin position="135"/>
        <end position="161"/>
    </location>
</feature>
<dbReference type="Pfam" id="PF02667">
    <property type="entry name" value="SCFA_trans"/>
    <property type="match status" value="1"/>
</dbReference>
<dbReference type="Proteomes" id="UP000625780">
    <property type="component" value="Unassembled WGS sequence"/>
</dbReference>